<evidence type="ECO:0000313" key="1">
    <source>
        <dbReference type="EMBL" id="JAH06077.1"/>
    </source>
</evidence>
<dbReference type="EMBL" id="GBXM01102500">
    <property type="protein sequence ID" value="JAH06077.1"/>
    <property type="molecule type" value="Transcribed_RNA"/>
</dbReference>
<reference evidence="1" key="2">
    <citation type="journal article" date="2015" name="Fish Shellfish Immunol.">
        <title>Early steps in the European eel (Anguilla anguilla)-Vibrio vulnificus interaction in the gills: Role of the RtxA13 toxin.</title>
        <authorList>
            <person name="Callol A."/>
            <person name="Pajuelo D."/>
            <person name="Ebbesson L."/>
            <person name="Teles M."/>
            <person name="MacKenzie S."/>
            <person name="Amaro C."/>
        </authorList>
    </citation>
    <scope>NUCLEOTIDE SEQUENCE</scope>
</reference>
<dbReference type="AlphaFoldDB" id="A0A0E9PP49"/>
<sequence>MNRNMFIPIPKFVEVCFIV</sequence>
<accession>A0A0E9PP49</accession>
<organism evidence="1">
    <name type="scientific">Anguilla anguilla</name>
    <name type="common">European freshwater eel</name>
    <name type="synonym">Muraena anguilla</name>
    <dbReference type="NCBI Taxonomy" id="7936"/>
    <lineage>
        <taxon>Eukaryota</taxon>
        <taxon>Metazoa</taxon>
        <taxon>Chordata</taxon>
        <taxon>Craniata</taxon>
        <taxon>Vertebrata</taxon>
        <taxon>Euteleostomi</taxon>
        <taxon>Actinopterygii</taxon>
        <taxon>Neopterygii</taxon>
        <taxon>Teleostei</taxon>
        <taxon>Anguilliformes</taxon>
        <taxon>Anguillidae</taxon>
        <taxon>Anguilla</taxon>
    </lineage>
</organism>
<proteinExistence type="predicted"/>
<name>A0A0E9PP49_ANGAN</name>
<reference evidence="1" key="1">
    <citation type="submission" date="2014-11" db="EMBL/GenBank/DDBJ databases">
        <authorList>
            <person name="Amaro Gonzalez C."/>
        </authorList>
    </citation>
    <scope>NUCLEOTIDE SEQUENCE</scope>
</reference>
<protein>
    <submittedName>
        <fullName evidence="1">Uncharacterized protein</fullName>
    </submittedName>
</protein>